<gene>
    <name evidence="2" type="ORF">SAMN05444370_1246</name>
</gene>
<dbReference type="STRING" id="89524.SAMN05444370_1246"/>
<dbReference type="Pfam" id="PF12275">
    <property type="entry name" value="DUF3616"/>
    <property type="match status" value="2"/>
</dbReference>
<keyword evidence="3" id="KW-1185">Reference proteome</keyword>
<sequence length="334" mass="36157">MWTALLSASCALSAAASARLEPIGDVALVGEVAAASDISAAARLGRFLALGADEGVGAERDVTVIQLFERTGADRWRLHRTVPVFQGDKRDGRELDLEAFAVDGDTLYAIGSHGRKRKLTDPDSRRGTNLKRLRFDGIERERSREHVLVLRLGENGALEERDRFSLRGEIANDPVLSGFRATPSKENGVDIEGLAFRDGRLWVGFRGPVLRENFVPVMVFDPEDHDDYELRFVQLGGRGIRSLEAVSDGFLMIAGPVGDGEDGFQLLRWDGVDMLPGAGAELGRVELLGAIASAPGARPEGLAVLAEDAAGYDLMVVFDGADANQVAQRYRASR</sequence>
<evidence type="ECO:0000313" key="3">
    <source>
        <dbReference type="Proteomes" id="UP000198703"/>
    </source>
</evidence>
<reference evidence="2 3" key="1">
    <citation type="submission" date="2016-10" db="EMBL/GenBank/DDBJ databases">
        <authorList>
            <person name="de Groot N.N."/>
        </authorList>
    </citation>
    <scope>NUCLEOTIDE SEQUENCE [LARGE SCALE GENOMIC DNA]</scope>
    <source>
        <strain evidence="2 3">DSM 15345</strain>
    </source>
</reference>
<proteinExistence type="predicted"/>
<dbReference type="Proteomes" id="UP000198703">
    <property type="component" value="Unassembled WGS sequence"/>
</dbReference>
<dbReference type="AlphaFoldDB" id="A0A1H4FK90"/>
<name>A0A1H4FK90_9RHOB</name>
<organism evidence="2 3">
    <name type="scientific">Rubrimonas cliftonensis</name>
    <dbReference type="NCBI Taxonomy" id="89524"/>
    <lineage>
        <taxon>Bacteria</taxon>
        <taxon>Pseudomonadati</taxon>
        <taxon>Pseudomonadota</taxon>
        <taxon>Alphaproteobacteria</taxon>
        <taxon>Rhodobacterales</taxon>
        <taxon>Paracoccaceae</taxon>
        <taxon>Rubrimonas</taxon>
    </lineage>
</organism>
<feature type="domain" description="DUF3616" evidence="1">
    <location>
        <begin position="164"/>
        <end position="328"/>
    </location>
</feature>
<dbReference type="InterPro" id="IPR022060">
    <property type="entry name" value="DUF3616"/>
</dbReference>
<protein>
    <recommendedName>
        <fullName evidence="1">DUF3616 domain-containing protein</fullName>
    </recommendedName>
</protein>
<dbReference type="EMBL" id="FNQM01000024">
    <property type="protein sequence ID" value="SEA97783.1"/>
    <property type="molecule type" value="Genomic_DNA"/>
</dbReference>
<evidence type="ECO:0000259" key="1">
    <source>
        <dbReference type="Pfam" id="PF12275"/>
    </source>
</evidence>
<accession>A0A1H4FK90</accession>
<evidence type="ECO:0000313" key="2">
    <source>
        <dbReference type="EMBL" id="SEA97783.1"/>
    </source>
</evidence>
<feature type="domain" description="DUF3616" evidence="1">
    <location>
        <begin position="37"/>
        <end position="145"/>
    </location>
</feature>